<reference evidence="1 2" key="1">
    <citation type="journal article" date="2016" name="Nat. Commun.">
        <title>Thousands of microbial genomes shed light on interconnected biogeochemical processes in an aquifer system.</title>
        <authorList>
            <person name="Anantharaman K."/>
            <person name="Brown C.T."/>
            <person name="Hug L.A."/>
            <person name="Sharon I."/>
            <person name="Castelle C.J."/>
            <person name="Probst A.J."/>
            <person name="Thomas B.C."/>
            <person name="Singh A."/>
            <person name="Wilkins M.J."/>
            <person name="Karaoz U."/>
            <person name="Brodie E.L."/>
            <person name="Williams K.H."/>
            <person name="Hubbard S.S."/>
            <person name="Banfield J.F."/>
        </authorList>
    </citation>
    <scope>NUCLEOTIDE SEQUENCE [LARGE SCALE GENOMIC DNA]</scope>
</reference>
<evidence type="ECO:0000313" key="1">
    <source>
        <dbReference type="EMBL" id="OGM70209.1"/>
    </source>
</evidence>
<sequence>MGKVVVFVDESGTLPDPKDKIIVVAAVGTLSPNKMERVITQSRKTGDFKKAKGEIKYYTAGDRTKKLFFEKFVKEKPEIFVLVVEKMGRKIPDTPENFAVLCWLLLVDVIAFYGEIKEVIFDRHFSKETDITRFNQKLVKHLENKFSIWHVDSQNDKRVNVADMVAGAVLAYESGRDNRFYEVLQRRIISLKHLNWTEAKRKFIGK</sequence>
<accession>A0A1F8C2W1</accession>
<dbReference type="Proteomes" id="UP000178429">
    <property type="component" value="Unassembled WGS sequence"/>
</dbReference>
<protein>
    <recommendedName>
        <fullName evidence="3">DUF3800 domain-containing protein</fullName>
    </recommendedName>
</protein>
<proteinExistence type="predicted"/>
<dbReference type="InterPro" id="IPR024524">
    <property type="entry name" value="DUF3800"/>
</dbReference>
<evidence type="ECO:0008006" key="3">
    <source>
        <dbReference type="Google" id="ProtNLM"/>
    </source>
</evidence>
<dbReference type="AlphaFoldDB" id="A0A1F8C2W1"/>
<dbReference type="EMBL" id="MGHL01000006">
    <property type="protein sequence ID" value="OGM70209.1"/>
    <property type="molecule type" value="Genomic_DNA"/>
</dbReference>
<dbReference type="Pfam" id="PF12686">
    <property type="entry name" value="DUF3800"/>
    <property type="match status" value="1"/>
</dbReference>
<comment type="caution">
    <text evidence="1">The sequence shown here is derived from an EMBL/GenBank/DDBJ whole genome shotgun (WGS) entry which is preliminary data.</text>
</comment>
<gene>
    <name evidence="1" type="ORF">A2975_04010</name>
</gene>
<organism evidence="1 2">
    <name type="scientific">Candidatus Woesebacteria bacterium RIFCSPLOWO2_01_FULL_44_14</name>
    <dbReference type="NCBI Taxonomy" id="1802525"/>
    <lineage>
        <taxon>Bacteria</taxon>
        <taxon>Candidatus Woeseibacteriota</taxon>
    </lineage>
</organism>
<evidence type="ECO:0000313" key="2">
    <source>
        <dbReference type="Proteomes" id="UP000178429"/>
    </source>
</evidence>
<name>A0A1F8C2W1_9BACT</name>